<sequence length="317" mass="31886">MAERGEFALIEAMREQLGEIPGDRVLRGSGDDAAVVRGRACAVTSVDTMVEGVHFRLGATAPEDAGHRAMAAALSDLAAMGADPGEAYVALVLPEQLSDDDVVALARGAGALAARTGTAVVGGDVTSGPVLVISVTVVGWADDPGQLVGRDGARPGDLVGVTGTLGGSAAGLALLEGRAEGPDAMRAAYLRPEPRLKAGHALAAAGAHAMIDVSDGVASDARHVGEASGCRVVVELEALPLAPGLAEVAAALGADAIELAATGGEDYELLACVPEPARAAAEAAGLRWIGRVEAGAPGVELRRDGRPVALRGYEHRR</sequence>
<comment type="pathway">
    <text evidence="1">Cofactor biosynthesis; thiamine diphosphate biosynthesis; thiamine diphosphate from thiamine phosphate: step 1/1.</text>
</comment>
<dbReference type="SUPFAM" id="SSF56042">
    <property type="entry name" value="PurM C-terminal domain-like"/>
    <property type="match status" value="1"/>
</dbReference>
<dbReference type="PANTHER" id="PTHR30270">
    <property type="entry name" value="THIAMINE-MONOPHOSPHATE KINASE"/>
    <property type="match status" value="1"/>
</dbReference>
<feature type="binding site" evidence="1">
    <location>
        <position position="215"/>
    </location>
    <ligand>
        <name>Mg(2+)</name>
        <dbReference type="ChEBI" id="CHEBI:18420"/>
        <label>5</label>
    </ligand>
</feature>
<dbReference type="GO" id="GO:0009030">
    <property type="term" value="F:thiamine-phosphate kinase activity"/>
    <property type="evidence" value="ECO:0007669"/>
    <property type="project" value="UniProtKB-UniRule"/>
</dbReference>
<feature type="binding site" evidence="1">
    <location>
        <begin position="123"/>
        <end position="124"/>
    </location>
    <ligand>
        <name>ATP</name>
        <dbReference type="ChEBI" id="CHEBI:30616"/>
    </ligand>
</feature>
<dbReference type="RefSeq" id="WP_259313278.1">
    <property type="nucleotide sequence ID" value="NZ_CP087164.1"/>
</dbReference>
<gene>
    <name evidence="1 3" type="primary">thiL</name>
    <name evidence="3" type="ORF">DSM104329_05707</name>
</gene>
<dbReference type="PIRSF" id="PIRSF005303">
    <property type="entry name" value="Thiam_monoph_kin"/>
    <property type="match status" value="1"/>
</dbReference>
<dbReference type="AlphaFoldDB" id="A0A9E6Y415"/>
<evidence type="ECO:0000256" key="1">
    <source>
        <dbReference type="HAMAP-Rule" id="MF_02128"/>
    </source>
</evidence>
<dbReference type="InterPro" id="IPR036676">
    <property type="entry name" value="PurM-like_C_sf"/>
</dbReference>
<dbReference type="Gene3D" id="3.30.1330.10">
    <property type="entry name" value="PurM-like, N-terminal domain"/>
    <property type="match status" value="1"/>
</dbReference>
<dbReference type="SUPFAM" id="SSF55326">
    <property type="entry name" value="PurM N-terminal domain-like"/>
    <property type="match status" value="1"/>
</dbReference>
<dbReference type="Gene3D" id="3.90.650.10">
    <property type="entry name" value="PurM-like C-terminal domain"/>
    <property type="match status" value="1"/>
</dbReference>
<feature type="binding site" evidence="1">
    <location>
        <position position="47"/>
    </location>
    <ligand>
        <name>Mg(2+)</name>
        <dbReference type="ChEBI" id="CHEBI:18420"/>
        <label>2</label>
    </ligand>
</feature>
<reference evidence="3" key="1">
    <citation type="journal article" date="2022" name="Int. J. Syst. Evol. Microbiol.">
        <title>Pseudomonas aegrilactucae sp. nov. and Pseudomonas morbosilactucae sp. nov., pathogens causing bacterial rot of lettuce in Japan.</title>
        <authorList>
            <person name="Sawada H."/>
            <person name="Fujikawa T."/>
            <person name="Satou M."/>
        </authorList>
    </citation>
    <scope>NUCLEOTIDE SEQUENCE</scope>
    <source>
        <strain evidence="3">0166_1</strain>
    </source>
</reference>
<dbReference type="GO" id="GO:0009228">
    <property type="term" value="P:thiamine biosynthetic process"/>
    <property type="evidence" value="ECO:0007669"/>
    <property type="project" value="UniProtKB-KW"/>
</dbReference>
<accession>A0A9E6Y415</accession>
<feature type="binding site" evidence="1">
    <location>
        <position position="313"/>
    </location>
    <ligand>
        <name>substrate</name>
    </ligand>
</feature>
<comment type="catalytic activity">
    <reaction evidence="1">
        <text>thiamine phosphate + ATP = thiamine diphosphate + ADP</text>
        <dbReference type="Rhea" id="RHEA:15913"/>
        <dbReference type="ChEBI" id="CHEBI:30616"/>
        <dbReference type="ChEBI" id="CHEBI:37575"/>
        <dbReference type="ChEBI" id="CHEBI:58937"/>
        <dbReference type="ChEBI" id="CHEBI:456216"/>
        <dbReference type="EC" id="2.7.4.16"/>
    </reaction>
</comment>
<dbReference type="GO" id="GO:0009229">
    <property type="term" value="P:thiamine diphosphate biosynthetic process"/>
    <property type="evidence" value="ECO:0007669"/>
    <property type="project" value="UniProtKB-UniRule"/>
</dbReference>
<feature type="binding site" evidence="1">
    <location>
        <position position="32"/>
    </location>
    <ligand>
        <name>Mg(2+)</name>
        <dbReference type="ChEBI" id="CHEBI:18420"/>
        <label>4</label>
    </ligand>
</feature>
<keyword evidence="1" id="KW-0460">Magnesium</keyword>
<feature type="binding site" evidence="1">
    <location>
        <position position="265"/>
    </location>
    <ligand>
        <name>substrate</name>
    </ligand>
</feature>
<proteinExistence type="inferred from homology"/>
<dbReference type="GO" id="GO:0000287">
    <property type="term" value="F:magnesium ion binding"/>
    <property type="evidence" value="ECO:0007669"/>
    <property type="project" value="UniProtKB-UniRule"/>
</dbReference>
<keyword evidence="1" id="KW-0547">Nucleotide-binding</keyword>
<dbReference type="EC" id="2.7.4.16" evidence="1"/>
<feature type="binding site" evidence="1">
    <location>
        <position position="76"/>
    </location>
    <ligand>
        <name>Mg(2+)</name>
        <dbReference type="ChEBI" id="CHEBI:18420"/>
        <label>2</label>
    </ligand>
</feature>
<comment type="similarity">
    <text evidence="1">Belongs to the thiamine-monophosphate kinase family.</text>
</comment>
<evidence type="ECO:0000259" key="2">
    <source>
        <dbReference type="Pfam" id="PF00586"/>
    </source>
</evidence>
<protein>
    <recommendedName>
        <fullName evidence="1">Thiamine-monophosphate kinase</fullName>
        <shortName evidence="1">TMP kinase</shortName>
        <shortName evidence="1">Thiamine-phosphate kinase</shortName>
        <ecNumber evidence="1">2.7.4.16</ecNumber>
    </recommendedName>
</protein>
<dbReference type="Pfam" id="PF00586">
    <property type="entry name" value="AIRS"/>
    <property type="match status" value="1"/>
</dbReference>
<dbReference type="InterPro" id="IPR036921">
    <property type="entry name" value="PurM-like_N_sf"/>
</dbReference>
<dbReference type="Proteomes" id="UP001162834">
    <property type="component" value="Chromosome"/>
</dbReference>
<evidence type="ECO:0000313" key="4">
    <source>
        <dbReference type="Proteomes" id="UP001162834"/>
    </source>
</evidence>
<dbReference type="KEGG" id="sbae:DSM104329_05707"/>
<organism evidence="3 4">
    <name type="scientific">Capillimicrobium parvum</name>
    <dbReference type="NCBI Taxonomy" id="2884022"/>
    <lineage>
        <taxon>Bacteria</taxon>
        <taxon>Bacillati</taxon>
        <taxon>Actinomycetota</taxon>
        <taxon>Thermoleophilia</taxon>
        <taxon>Solirubrobacterales</taxon>
        <taxon>Capillimicrobiaceae</taxon>
        <taxon>Capillimicrobium</taxon>
    </lineage>
</organism>
<feature type="binding site" evidence="1">
    <location>
        <position position="32"/>
    </location>
    <ligand>
        <name>Mg(2+)</name>
        <dbReference type="ChEBI" id="CHEBI:18420"/>
        <label>3</label>
    </ligand>
</feature>
<dbReference type="NCBIfam" id="TIGR01379">
    <property type="entry name" value="thiL"/>
    <property type="match status" value="1"/>
</dbReference>
<feature type="binding site" evidence="1">
    <location>
        <position position="76"/>
    </location>
    <ligand>
        <name>Mg(2+)</name>
        <dbReference type="ChEBI" id="CHEBI:18420"/>
        <label>4</label>
    </ligand>
</feature>
<feature type="domain" description="PurM-like N-terminal" evidence="2">
    <location>
        <begin position="30"/>
        <end position="140"/>
    </location>
</feature>
<dbReference type="InterPro" id="IPR016188">
    <property type="entry name" value="PurM-like_N"/>
</dbReference>
<dbReference type="HAMAP" id="MF_02128">
    <property type="entry name" value="TMP_kinase"/>
    <property type="match status" value="1"/>
</dbReference>
<keyword evidence="1" id="KW-0784">Thiamine biosynthesis</keyword>
<keyword evidence="1 3" id="KW-0808">Transferase</keyword>
<keyword evidence="4" id="KW-1185">Reference proteome</keyword>
<comment type="caution">
    <text evidence="1">Lacks conserved residue(s) required for the propagation of feature annotation.</text>
</comment>
<comment type="function">
    <text evidence="1">Catalyzes the ATP-dependent phosphorylation of thiamine-monophosphate (TMP) to form thiamine-pyrophosphate (TPP), the active form of vitamin B1.</text>
</comment>
<name>A0A9E6Y415_9ACTN</name>
<dbReference type="InterPro" id="IPR006283">
    <property type="entry name" value="ThiL-like"/>
</dbReference>
<feature type="binding site" evidence="1">
    <location>
        <position position="76"/>
    </location>
    <ligand>
        <name>Mg(2+)</name>
        <dbReference type="ChEBI" id="CHEBI:18420"/>
        <label>3</label>
    </ligand>
</feature>
<keyword evidence="1 3" id="KW-0418">Kinase</keyword>
<feature type="binding site" evidence="1">
    <location>
        <position position="212"/>
    </location>
    <ligand>
        <name>Mg(2+)</name>
        <dbReference type="ChEBI" id="CHEBI:18420"/>
        <label>3</label>
    </ligand>
</feature>
<feature type="binding site" evidence="1">
    <location>
        <position position="54"/>
    </location>
    <ligand>
        <name>substrate</name>
    </ligand>
</feature>
<dbReference type="PANTHER" id="PTHR30270:SF0">
    <property type="entry name" value="THIAMINE-MONOPHOSPHATE KINASE"/>
    <property type="match status" value="1"/>
</dbReference>
<feature type="binding site" evidence="1">
    <location>
        <position position="214"/>
    </location>
    <ligand>
        <name>ATP</name>
        <dbReference type="ChEBI" id="CHEBI:30616"/>
    </ligand>
</feature>
<feature type="binding site" evidence="1">
    <location>
        <position position="124"/>
    </location>
    <ligand>
        <name>Mg(2+)</name>
        <dbReference type="ChEBI" id="CHEBI:18420"/>
        <label>1</label>
    </ligand>
</feature>
<dbReference type="GO" id="GO:0005524">
    <property type="term" value="F:ATP binding"/>
    <property type="evidence" value="ECO:0007669"/>
    <property type="project" value="UniProtKB-UniRule"/>
</dbReference>
<comment type="miscellaneous">
    <text evidence="1">Reaction mechanism of ThiL seems to utilize a direct, inline transfer of the gamma-phosphate of ATP to TMP rather than a phosphorylated enzyme intermediate.</text>
</comment>
<feature type="binding site" evidence="1">
    <location>
        <position position="47"/>
    </location>
    <ligand>
        <name>Mg(2+)</name>
        <dbReference type="ChEBI" id="CHEBI:18420"/>
        <label>1</label>
    </ligand>
</feature>
<feature type="binding site" evidence="1">
    <location>
        <position position="45"/>
    </location>
    <ligand>
        <name>Mg(2+)</name>
        <dbReference type="ChEBI" id="CHEBI:18420"/>
        <label>4</label>
    </ligand>
</feature>
<dbReference type="CDD" id="cd02194">
    <property type="entry name" value="ThiL"/>
    <property type="match status" value="1"/>
</dbReference>
<keyword evidence="1" id="KW-0067">ATP-binding</keyword>
<feature type="binding site" evidence="1">
    <location>
        <position position="150"/>
    </location>
    <ligand>
        <name>ATP</name>
        <dbReference type="ChEBI" id="CHEBI:30616"/>
    </ligand>
</feature>
<evidence type="ECO:0000313" key="3">
    <source>
        <dbReference type="EMBL" id="UGS39273.1"/>
    </source>
</evidence>
<keyword evidence="1" id="KW-0479">Metal-binding</keyword>
<dbReference type="EMBL" id="CP087164">
    <property type="protein sequence ID" value="UGS39273.1"/>
    <property type="molecule type" value="Genomic_DNA"/>
</dbReference>